<name>X8DWY1_MYCXE</name>
<dbReference type="EMBL" id="JAOB01000011">
    <property type="protein sequence ID" value="EUA73147.1"/>
    <property type="molecule type" value="Genomic_DNA"/>
</dbReference>
<protein>
    <submittedName>
        <fullName evidence="1">Putative membrane protein</fullName>
    </submittedName>
</protein>
<proteinExistence type="predicted"/>
<reference evidence="1" key="1">
    <citation type="submission" date="2014-01" db="EMBL/GenBank/DDBJ databases">
        <authorList>
            <person name="Brown-Elliot B."/>
            <person name="Wallace R."/>
            <person name="Lenaerts A."/>
            <person name="Ordway D."/>
            <person name="DeGroote M.A."/>
            <person name="Parker T."/>
            <person name="Sizemore C."/>
            <person name="Tallon L.J."/>
            <person name="Sadzewicz L.K."/>
            <person name="Sengamalay N."/>
            <person name="Fraser C.M."/>
            <person name="Hine E."/>
            <person name="Shefchek K.A."/>
            <person name="Das S.P."/>
            <person name="Tettelin H."/>
        </authorList>
    </citation>
    <scope>NUCLEOTIDE SEQUENCE [LARGE SCALE GENOMIC DNA]</scope>
    <source>
        <strain evidence="1">4042</strain>
    </source>
</reference>
<sequence>MMRRETNSWRWPALAFGYMFALAWVMAFAARSIAVGVGA</sequence>
<dbReference type="AlphaFoldDB" id="X8DWY1"/>
<comment type="caution">
    <text evidence="1">The sequence shown here is derived from an EMBL/GenBank/DDBJ whole genome shotgun (WGS) entry which is preliminary data.</text>
</comment>
<evidence type="ECO:0000313" key="1">
    <source>
        <dbReference type="EMBL" id="EUA73147.1"/>
    </source>
</evidence>
<dbReference type="PATRIC" id="fig|1299334.3.peg.818"/>
<organism evidence="1">
    <name type="scientific">Mycobacterium xenopi 4042</name>
    <dbReference type="NCBI Taxonomy" id="1299334"/>
    <lineage>
        <taxon>Bacteria</taxon>
        <taxon>Bacillati</taxon>
        <taxon>Actinomycetota</taxon>
        <taxon>Actinomycetes</taxon>
        <taxon>Mycobacteriales</taxon>
        <taxon>Mycobacteriaceae</taxon>
        <taxon>Mycobacterium</taxon>
    </lineage>
</organism>
<gene>
    <name evidence="1" type="ORF">I553_9303</name>
</gene>
<accession>X8DWY1</accession>